<keyword evidence="7" id="KW-1185">Reference proteome</keyword>
<dbReference type="Gene3D" id="3.40.50.300">
    <property type="entry name" value="P-loop containing nucleotide triphosphate hydrolases"/>
    <property type="match status" value="1"/>
</dbReference>
<reference evidence="6" key="2">
    <citation type="submission" date="2019-01" db="UniProtKB">
        <authorList>
            <consortium name="EnsemblPlants"/>
        </authorList>
    </citation>
    <scope>IDENTIFICATION</scope>
    <source>
        <strain evidence="6">cv. Heinz 1706</strain>
    </source>
</reference>
<reference evidence="6" key="1">
    <citation type="journal article" date="2012" name="Nature">
        <title>The tomato genome sequence provides insights into fleshy fruit evolution.</title>
        <authorList>
            <consortium name="Tomato Genome Consortium"/>
        </authorList>
    </citation>
    <scope>NUCLEOTIDE SEQUENCE [LARGE SCALE GENOMIC DNA]</scope>
    <source>
        <strain evidence="6">cv. Heinz 1706</strain>
    </source>
</reference>
<organism evidence="6">
    <name type="scientific">Solanum lycopersicum</name>
    <name type="common">Tomato</name>
    <name type="synonym">Lycopersicon esculentum</name>
    <dbReference type="NCBI Taxonomy" id="4081"/>
    <lineage>
        <taxon>Eukaryota</taxon>
        <taxon>Viridiplantae</taxon>
        <taxon>Streptophyta</taxon>
        <taxon>Embryophyta</taxon>
        <taxon>Tracheophyta</taxon>
        <taxon>Spermatophyta</taxon>
        <taxon>Magnoliopsida</taxon>
        <taxon>eudicotyledons</taxon>
        <taxon>Gunneridae</taxon>
        <taxon>Pentapetalae</taxon>
        <taxon>asterids</taxon>
        <taxon>lamiids</taxon>
        <taxon>Solanales</taxon>
        <taxon>Solanaceae</taxon>
        <taxon>Solanoideae</taxon>
        <taxon>Solaneae</taxon>
        <taxon>Solanum</taxon>
        <taxon>Solanum subgen. Lycopersicon</taxon>
    </lineage>
</organism>
<dbReference type="Pfam" id="PF00271">
    <property type="entry name" value="Helicase_C"/>
    <property type="match status" value="1"/>
</dbReference>
<proteinExistence type="predicted"/>
<evidence type="ECO:0000256" key="3">
    <source>
        <dbReference type="ARBA" id="ARBA00022806"/>
    </source>
</evidence>
<accession>A0A3Q7HKZ3</accession>
<sequence length="94" mass="10750">MQHYEGFEKFLKTSISKEQLKNVAEVKIEENKMKNVDELKNVVELKNIDLFRRGIDIQAVNVVINFDLPKNSETYLHKALDNTGSTVKAAKATQ</sequence>
<protein>
    <recommendedName>
        <fullName evidence="5">Helicase C-terminal domain-containing protein</fullName>
    </recommendedName>
</protein>
<dbReference type="GO" id="GO:0005524">
    <property type="term" value="F:ATP binding"/>
    <property type="evidence" value="ECO:0007669"/>
    <property type="project" value="UniProtKB-KW"/>
</dbReference>
<keyword evidence="2" id="KW-0378">Hydrolase</keyword>
<evidence type="ECO:0000256" key="4">
    <source>
        <dbReference type="ARBA" id="ARBA00022840"/>
    </source>
</evidence>
<keyword evidence="4" id="KW-0067">ATP-binding</keyword>
<dbReference type="InParanoid" id="A0A3Q7HKZ3"/>
<dbReference type="GO" id="GO:0004386">
    <property type="term" value="F:helicase activity"/>
    <property type="evidence" value="ECO:0007669"/>
    <property type="project" value="UniProtKB-KW"/>
</dbReference>
<dbReference type="EnsemblPlants" id="Solyc08g044334.1.1">
    <property type="protein sequence ID" value="Solyc08g044334.1.1"/>
    <property type="gene ID" value="Solyc08g044334.1"/>
</dbReference>
<dbReference type="STRING" id="4081.A0A3Q7HKZ3"/>
<dbReference type="Proteomes" id="UP000004994">
    <property type="component" value="Chromosome 8"/>
</dbReference>
<dbReference type="InterPro" id="IPR001650">
    <property type="entry name" value="Helicase_C-like"/>
</dbReference>
<dbReference type="InterPro" id="IPR027417">
    <property type="entry name" value="P-loop_NTPase"/>
</dbReference>
<evidence type="ECO:0000313" key="6">
    <source>
        <dbReference type="EnsemblPlants" id="Solyc08g044334.1.1"/>
    </source>
</evidence>
<dbReference type="PANTHER" id="PTHR47960">
    <property type="entry name" value="DEAD-BOX ATP-DEPENDENT RNA HELICASE 50"/>
    <property type="match status" value="1"/>
</dbReference>
<dbReference type="AlphaFoldDB" id="A0A3Q7HKZ3"/>
<evidence type="ECO:0000256" key="1">
    <source>
        <dbReference type="ARBA" id="ARBA00022741"/>
    </source>
</evidence>
<name>A0A3Q7HKZ3_SOLLC</name>
<keyword evidence="3" id="KW-0347">Helicase</keyword>
<feature type="domain" description="Helicase C-terminal" evidence="5">
    <location>
        <begin position="45"/>
        <end position="77"/>
    </location>
</feature>
<evidence type="ECO:0000259" key="5">
    <source>
        <dbReference type="Pfam" id="PF00271"/>
    </source>
</evidence>
<evidence type="ECO:0000256" key="2">
    <source>
        <dbReference type="ARBA" id="ARBA00022801"/>
    </source>
</evidence>
<dbReference type="Gramene" id="Solyc08g044334.1.1">
    <property type="protein sequence ID" value="Solyc08g044334.1.1"/>
    <property type="gene ID" value="Solyc08g044334.1"/>
</dbReference>
<dbReference type="GO" id="GO:0016787">
    <property type="term" value="F:hydrolase activity"/>
    <property type="evidence" value="ECO:0007669"/>
    <property type="project" value="UniProtKB-KW"/>
</dbReference>
<dbReference type="PaxDb" id="4081-Solyc01g094350.2.1"/>
<keyword evidence="1" id="KW-0547">Nucleotide-binding</keyword>
<dbReference type="SUPFAM" id="SSF52540">
    <property type="entry name" value="P-loop containing nucleoside triphosphate hydrolases"/>
    <property type="match status" value="1"/>
</dbReference>
<evidence type="ECO:0000313" key="7">
    <source>
        <dbReference type="Proteomes" id="UP000004994"/>
    </source>
</evidence>